<feature type="coiled-coil region" evidence="1">
    <location>
        <begin position="93"/>
        <end position="120"/>
    </location>
</feature>
<evidence type="ECO:0000313" key="3">
    <source>
        <dbReference type="EMBL" id="AFZ84287.1"/>
    </source>
</evidence>
<sequence>MDMEPKDIKSLPSTDSNTVQGAVSGGNGQGLVNPHREILRVLDKIEAENPKVERVSLQDLKEAGLGPMERLIVRTLITSFDVDREYLIENFTEDEIKEKADEVKISIQALRHRIEEENLKWEMEHSNNLYHRYKLLKERKEEFELLRSRVKWADFSEKRKILVLAHYIMEALKQGTNLVTLANLKKPSHFYYQEARSRKVRFNELAFNGFVKELGLDPEEPIRGEELAVILVRRFGYTEESLKGFYEEIVRDLIKPSQMRLPPCIEAIAFKPLFYDAKRGEIIDESLRVLASWFKYYAKGYTTGRMQGGKDKKVLLFEFMVSKLYGDVIDVTVQAEIIQRFKKFYEEAKPFKCGMVQAVEEATSFKVCNIKCPFMAPINKTEELLANIEEVNLYGADFIEIKVGDNKFMEPYSTSLTPRSKLVQKFAGFLSVLYNDPLISPEEALEILRALLERARIVQNYLSPLVAVEEWFREEMERLLEDGALPWELKAKDKPFLSKDQKILYVHKDLIEADLIGGIGLEGYTTQKLIRDLRKLPNSPIVGISDKITVKKDSYTDERTKARFWIIRVRWLEEHGIEVKVKVPTLEEPKPKVKEEKKPEEDLRGIDANLTPLEKLILEATEEPKDITELIELGEKARKSEEEVTTAVARLIHLGLLKLGEGGKLQRTVGVGPNE</sequence>
<gene>
    <name evidence="3" type="ORF">e9a-16</name>
</gene>
<dbReference type="EMBL" id="JQ661331">
    <property type="protein sequence ID" value="AFZ84287.1"/>
    <property type="molecule type" value="Genomic_DNA"/>
</dbReference>
<evidence type="ECO:0000256" key="1">
    <source>
        <dbReference type="SAM" id="Coils"/>
    </source>
</evidence>
<keyword evidence="1" id="KW-0175">Coiled coil</keyword>
<name>L0B8J3_9EURY</name>
<feature type="compositionally biased region" description="Polar residues" evidence="2">
    <location>
        <begin position="11"/>
        <end position="21"/>
    </location>
</feature>
<accession>L0B8J3</accession>
<organism evidence="3">
    <name type="scientific">Thermococcus sp. EXT9</name>
    <dbReference type="NCBI Taxonomy" id="1197732"/>
    <lineage>
        <taxon>Archaea</taxon>
        <taxon>Methanobacteriati</taxon>
        <taxon>Methanobacteriota</taxon>
        <taxon>Thermococci</taxon>
        <taxon>Thermococcales</taxon>
        <taxon>Thermococcaceae</taxon>
        <taxon>Thermococcus</taxon>
    </lineage>
</organism>
<protein>
    <submittedName>
        <fullName evidence="3">Replication protein</fullName>
    </submittedName>
</protein>
<feature type="region of interest" description="Disordered" evidence="2">
    <location>
        <begin position="1"/>
        <end position="31"/>
    </location>
</feature>
<dbReference type="AlphaFoldDB" id="L0B8J3"/>
<dbReference type="RefSeq" id="WP_015243602.1">
    <property type="nucleotide sequence ID" value="NC_019885.1"/>
</dbReference>
<evidence type="ECO:0000256" key="2">
    <source>
        <dbReference type="SAM" id="MobiDB-lite"/>
    </source>
</evidence>
<reference evidence="3" key="1">
    <citation type="journal article" date="2013" name="PLoS ONE">
        <title>Insights into dynamics of mobile genetic elements in hyperthermophilic environments from five new thermococcus plasmids.</title>
        <authorList>
            <person name="Krupovic M."/>
            <person name="Gonnet M."/>
            <person name="Hania W.B."/>
            <person name="Forterre P."/>
            <person name="Erauso G."/>
        </authorList>
    </citation>
    <scope>NUCLEOTIDE SEQUENCE</scope>
    <source>
        <plasmid evidence="3">pEXT9a</plasmid>
    </source>
</reference>
<keyword evidence="3" id="KW-0614">Plasmid</keyword>
<proteinExistence type="predicted"/>
<geneLocation type="plasmid" evidence="3">
    <name>pEXT9a</name>
</geneLocation>